<sequence length="506" mass="57082">MNEDPEEHQRGTTMRSRICRRILNKRGKHLTRGQKTNALNNGLASLQLSRFRIVDKCCPIPRLNCLLRTQLDGENQEARDRLNDVRMDSGLSRHATLPTRTRSPLHAAPDADMRTKWNTLTKDPWCSTPHPQDSFLEDIHTRPMRAVKSTIAKHPEVTATSPLEFAGSQNVAFRTVSPRSRRERRRSTYSLNAFDVERLPCPSPQMDTNETSKVEKTLISPDCSSSAGDQPYTVTSSHWMPEFLLDQHKKRVRWSTRSWVEAGHQKRLNQRACLCRSIGCKKQYALLQRGMVLPPPPAHLELERKDTRVRMSFWVQRIRLRPRQQKLALHVSIEILLTSGLMKSTHAQNGPHRNRAFSISTSRNREQKLESDTVGPGAGDYWTPPVARKTLIVSKSITSPCHGKGKAKRLGIESQSELETSSLFLGKTAADSGQGVDCEVKGVLCDGCTVSLSPIVLQFSTGSVYRNAATPSFPVEVIAFAIHDLDGFVPSIQWKQMESIEYYEEA</sequence>
<organism evidence="2 3">
    <name type="scientific">Pseudocercospora fijiensis (strain CIRAD86)</name>
    <name type="common">Black leaf streak disease fungus</name>
    <name type="synonym">Mycosphaerella fijiensis</name>
    <dbReference type="NCBI Taxonomy" id="383855"/>
    <lineage>
        <taxon>Eukaryota</taxon>
        <taxon>Fungi</taxon>
        <taxon>Dikarya</taxon>
        <taxon>Ascomycota</taxon>
        <taxon>Pezizomycotina</taxon>
        <taxon>Dothideomycetes</taxon>
        <taxon>Dothideomycetidae</taxon>
        <taxon>Mycosphaerellales</taxon>
        <taxon>Mycosphaerellaceae</taxon>
        <taxon>Pseudocercospora</taxon>
    </lineage>
</organism>
<feature type="region of interest" description="Disordered" evidence="1">
    <location>
        <begin position="344"/>
        <end position="380"/>
    </location>
</feature>
<evidence type="ECO:0000313" key="3">
    <source>
        <dbReference type="Proteomes" id="UP000016932"/>
    </source>
</evidence>
<reference evidence="2 3" key="1">
    <citation type="journal article" date="2012" name="PLoS Pathog.">
        <title>Diverse lifestyles and strategies of plant pathogenesis encoded in the genomes of eighteen Dothideomycetes fungi.</title>
        <authorList>
            <person name="Ohm R.A."/>
            <person name="Feau N."/>
            <person name="Henrissat B."/>
            <person name="Schoch C.L."/>
            <person name="Horwitz B.A."/>
            <person name="Barry K.W."/>
            <person name="Condon B.J."/>
            <person name="Copeland A.C."/>
            <person name="Dhillon B."/>
            <person name="Glaser F."/>
            <person name="Hesse C.N."/>
            <person name="Kosti I."/>
            <person name="LaButti K."/>
            <person name="Lindquist E.A."/>
            <person name="Lucas S."/>
            <person name="Salamov A.A."/>
            <person name="Bradshaw R.E."/>
            <person name="Ciuffetti L."/>
            <person name="Hamelin R.C."/>
            <person name="Kema G.H.J."/>
            <person name="Lawrence C."/>
            <person name="Scott J.A."/>
            <person name="Spatafora J.W."/>
            <person name="Turgeon B.G."/>
            <person name="de Wit P.J.G.M."/>
            <person name="Zhong S."/>
            <person name="Goodwin S.B."/>
            <person name="Grigoriev I.V."/>
        </authorList>
    </citation>
    <scope>NUCLEOTIDE SEQUENCE [LARGE SCALE GENOMIC DNA]</scope>
    <source>
        <strain evidence="2 3">CIRAD86</strain>
    </source>
</reference>
<protein>
    <submittedName>
        <fullName evidence="2">Uncharacterized protein</fullName>
    </submittedName>
</protein>
<dbReference type="RefSeq" id="XP_007929493.1">
    <property type="nucleotide sequence ID" value="XM_007931302.1"/>
</dbReference>
<evidence type="ECO:0000256" key="1">
    <source>
        <dbReference type="SAM" id="MobiDB-lite"/>
    </source>
</evidence>
<proteinExistence type="predicted"/>
<dbReference type="KEGG" id="pfj:MYCFIDRAFT_177538"/>
<dbReference type="EMBL" id="KB446561">
    <property type="protein sequence ID" value="EME80607.1"/>
    <property type="molecule type" value="Genomic_DNA"/>
</dbReference>
<evidence type="ECO:0000313" key="2">
    <source>
        <dbReference type="EMBL" id="EME80607.1"/>
    </source>
</evidence>
<dbReference type="GeneID" id="19333771"/>
<keyword evidence="3" id="KW-1185">Reference proteome</keyword>
<dbReference type="VEuPathDB" id="FungiDB:MYCFIDRAFT_177538"/>
<name>M3ASZ1_PSEFD</name>
<dbReference type="AlphaFoldDB" id="M3ASZ1"/>
<gene>
    <name evidence="2" type="ORF">MYCFIDRAFT_177538</name>
</gene>
<accession>M3ASZ1</accession>
<dbReference type="HOGENOM" id="CLU_538753_0_0_1"/>
<dbReference type="Proteomes" id="UP000016932">
    <property type="component" value="Unassembled WGS sequence"/>
</dbReference>